<evidence type="ECO:0000256" key="2">
    <source>
        <dbReference type="ARBA" id="ARBA00022448"/>
    </source>
</evidence>
<evidence type="ECO:0000256" key="10">
    <source>
        <dbReference type="ARBA" id="ARBA00023136"/>
    </source>
</evidence>
<keyword evidence="6 15" id="KW-0732">Signal</keyword>
<dbReference type="GO" id="GO:0006826">
    <property type="term" value="P:iron ion transport"/>
    <property type="evidence" value="ECO:0007669"/>
    <property type="project" value="UniProtKB-KW"/>
</dbReference>
<feature type="domain" description="TonB-dependent receptor-like beta-barrel" evidence="16">
    <location>
        <begin position="251"/>
        <end position="703"/>
    </location>
</feature>
<comment type="similarity">
    <text evidence="12 14">Belongs to the TonB-dependent receptor family.</text>
</comment>
<dbReference type="InterPro" id="IPR000531">
    <property type="entry name" value="Beta-barrel_TonB"/>
</dbReference>
<keyword evidence="9 14" id="KW-0798">TonB box</keyword>
<organism evidence="18 19">
    <name type="scientific">Avibacterium paragallinarum</name>
    <name type="common">Haemophilus gallinarum</name>
    <dbReference type="NCBI Taxonomy" id="728"/>
    <lineage>
        <taxon>Bacteria</taxon>
        <taxon>Pseudomonadati</taxon>
        <taxon>Pseudomonadota</taxon>
        <taxon>Gammaproteobacteria</taxon>
        <taxon>Pasteurellales</taxon>
        <taxon>Pasteurellaceae</taxon>
        <taxon>Avibacterium</taxon>
    </lineage>
</organism>
<dbReference type="CDD" id="cd01347">
    <property type="entry name" value="ligand_gated_channel"/>
    <property type="match status" value="1"/>
</dbReference>
<gene>
    <name evidence="18" type="ORF">DM482_04260</name>
</gene>
<dbReference type="InterPro" id="IPR036942">
    <property type="entry name" value="Beta-barrel_TonB_sf"/>
</dbReference>
<keyword evidence="8" id="KW-0406">Ion transport</keyword>
<dbReference type="Pfam" id="PF00593">
    <property type="entry name" value="TonB_dep_Rec_b-barrel"/>
    <property type="match status" value="1"/>
</dbReference>
<comment type="caution">
    <text evidence="18">The sequence shown here is derived from an EMBL/GenBank/DDBJ whole genome shotgun (WGS) entry which is preliminary data.</text>
</comment>
<dbReference type="Proteomes" id="UP000247594">
    <property type="component" value="Unassembled WGS sequence"/>
</dbReference>
<dbReference type="SUPFAM" id="SSF56935">
    <property type="entry name" value="Porins"/>
    <property type="match status" value="1"/>
</dbReference>
<evidence type="ECO:0008006" key="20">
    <source>
        <dbReference type="Google" id="ProtNLM"/>
    </source>
</evidence>
<evidence type="ECO:0000256" key="8">
    <source>
        <dbReference type="ARBA" id="ARBA00023065"/>
    </source>
</evidence>
<dbReference type="InterPro" id="IPR012910">
    <property type="entry name" value="Plug_dom"/>
</dbReference>
<evidence type="ECO:0000256" key="13">
    <source>
        <dbReference type="PROSITE-ProRule" id="PRU10144"/>
    </source>
</evidence>
<keyword evidence="5 12" id="KW-0812">Transmembrane</keyword>
<feature type="domain" description="TonB-dependent receptor plug" evidence="17">
    <location>
        <begin position="65"/>
        <end position="170"/>
    </location>
</feature>
<dbReference type="PANTHER" id="PTHR32552:SF81">
    <property type="entry name" value="TONB-DEPENDENT OUTER MEMBRANE RECEPTOR"/>
    <property type="match status" value="1"/>
</dbReference>
<evidence type="ECO:0000256" key="3">
    <source>
        <dbReference type="ARBA" id="ARBA00022452"/>
    </source>
</evidence>
<evidence type="ECO:0000256" key="15">
    <source>
        <dbReference type="SAM" id="SignalP"/>
    </source>
</evidence>
<dbReference type="GO" id="GO:0009279">
    <property type="term" value="C:cell outer membrane"/>
    <property type="evidence" value="ECO:0007669"/>
    <property type="project" value="UniProtKB-SubCell"/>
</dbReference>
<feature type="chain" id="PRO_5042178708" description="TonB-dependent receptor" evidence="15">
    <location>
        <begin position="35"/>
        <end position="746"/>
    </location>
</feature>
<dbReference type="Gene3D" id="2.40.170.20">
    <property type="entry name" value="TonB-dependent receptor, beta-barrel domain"/>
    <property type="match status" value="1"/>
</dbReference>
<comment type="subcellular location">
    <subcellularLocation>
        <location evidence="1 12">Cell outer membrane</location>
        <topology evidence="1 12">Multi-pass membrane protein</topology>
    </subcellularLocation>
</comment>
<proteinExistence type="inferred from homology"/>
<evidence type="ECO:0000256" key="14">
    <source>
        <dbReference type="RuleBase" id="RU003357"/>
    </source>
</evidence>
<evidence type="ECO:0000256" key="5">
    <source>
        <dbReference type="ARBA" id="ARBA00022692"/>
    </source>
</evidence>
<dbReference type="InterPro" id="IPR010917">
    <property type="entry name" value="TonB_rcpt_CS"/>
</dbReference>
<dbReference type="EMBL" id="QJPJ01000005">
    <property type="protein sequence ID" value="PXZ39534.1"/>
    <property type="molecule type" value="Genomic_DNA"/>
</dbReference>
<evidence type="ECO:0000256" key="6">
    <source>
        <dbReference type="ARBA" id="ARBA00022729"/>
    </source>
</evidence>
<dbReference type="InterPro" id="IPR039426">
    <property type="entry name" value="TonB-dep_rcpt-like"/>
</dbReference>
<evidence type="ECO:0000256" key="1">
    <source>
        <dbReference type="ARBA" id="ARBA00004571"/>
    </source>
</evidence>
<dbReference type="AlphaFoldDB" id="A0AAE5TKQ1"/>
<evidence type="ECO:0000256" key="11">
    <source>
        <dbReference type="ARBA" id="ARBA00023237"/>
    </source>
</evidence>
<name>A0AAE5TKQ1_AVIPA</name>
<keyword evidence="2 12" id="KW-0813">Transport</keyword>
<protein>
    <recommendedName>
        <fullName evidence="20">TonB-dependent receptor</fullName>
    </recommendedName>
</protein>
<evidence type="ECO:0000256" key="12">
    <source>
        <dbReference type="PROSITE-ProRule" id="PRU01360"/>
    </source>
</evidence>
<evidence type="ECO:0000313" key="19">
    <source>
        <dbReference type="Proteomes" id="UP000247594"/>
    </source>
</evidence>
<dbReference type="Pfam" id="PF07715">
    <property type="entry name" value="Plug"/>
    <property type="match status" value="1"/>
</dbReference>
<sequence length="746" mass="83277">MGNKIVSVKEKNVKINTALLLSLATSLTSGTVFAETKLENNSSTTEGEELEPIFVYSRGVRESRLDTPFAVDVIDKQDIKVKDTQNVLEALSSLPSLNIHNGNNAATTSVWIRGVGSLTNTSMDDNSVDIVVDGISNGKSGLARPLLDVERIEVAKGPQGTLFGTKAEAGSVMIKTTDPKQEFEANIGVNAGNLNLRGINGLLNVPFSEQFSFRLATQLERFDDYIKDADTGKPLNRKTNEAIQAKLRWNDGEYNDAILSVYHDQRKNFLPIILSEPFSFSTQTNGLPHSAYRKNSGISLKYMHGFDFAVLESTTAYHYHRANVNRPLRPLDMLGVFYNAANIPQSLHPILDQYYYQNKNNRQNVNERVKQFSQELKFTSETNSGLIWVAGAYFEKRKRNFTYDAIRSTQQLSPAVLLGNDPFNAIIDRDFDYETKALFGELTFPLTESLKAVAGARYSHEQLNYRAIYMPNADLAKPSYTEKHKISDNFLSGRLGVNYALTSEWRLYAIQSLGNKFGGFADYGTNIAYGKDNQPYKSAKVISSEIGSKFLTNNGKFGFDVSLFNTKVKNDHITITLYPSYLTGTANADTRSRGAELGIYWQLAEQLKLKQEITYLDTKVTKVPATARNITAKGNRLPQAAKWSGALSIAYESKPFNFGFMGESQLLSDLSIRYVGSRYAQPDNVQKLGHYMLLNLSIGLQNKHHNILLWSKNLTNRKYHAFGIMPGYAGLPSSGRTFGVNYSYAF</sequence>
<evidence type="ECO:0000256" key="7">
    <source>
        <dbReference type="ARBA" id="ARBA00023004"/>
    </source>
</evidence>
<evidence type="ECO:0000256" key="4">
    <source>
        <dbReference type="ARBA" id="ARBA00022496"/>
    </source>
</evidence>
<evidence type="ECO:0000259" key="16">
    <source>
        <dbReference type="Pfam" id="PF00593"/>
    </source>
</evidence>
<keyword evidence="7" id="KW-0408">Iron</keyword>
<evidence type="ECO:0000256" key="9">
    <source>
        <dbReference type="ARBA" id="ARBA00023077"/>
    </source>
</evidence>
<feature type="short sequence motif" description="TonB C-terminal box" evidence="13">
    <location>
        <begin position="729"/>
        <end position="746"/>
    </location>
</feature>
<keyword evidence="10 12" id="KW-0472">Membrane</keyword>
<reference evidence="18 19" key="1">
    <citation type="submission" date="2018-06" db="EMBL/GenBank/DDBJ databases">
        <authorList>
            <person name="Teymurazov M."/>
            <person name="Kislichkina A."/>
            <person name="Abaymova A."/>
            <person name="Mukhina T."/>
            <person name="Mayskaya N."/>
            <person name="Svetoch E."/>
            <person name="Bogun A."/>
        </authorList>
    </citation>
    <scope>NUCLEOTIDE SEQUENCE [LARGE SCALE GENOMIC DNA]</scope>
    <source>
        <strain evidence="18 19">SCPM-O-B-8406</strain>
    </source>
</reference>
<keyword evidence="4" id="KW-0410">Iron transport</keyword>
<feature type="signal peptide" evidence="15">
    <location>
        <begin position="1"/>
        <end position="34"/>
    </location>
</feature>
<accession>A0AAE5TKQ1</accession>
<dbReference type="PANTHER" id="PTHR32552">
    <property type="entry name" value="FERRICHROME IRON RECEPTOR-RELATED"/>
    <property type="match status" value="1"/>
</dbReference>
<evidence type="ECO:0000259" key="17">
    <source>
        <dbReference type="Pfam" id="PF07715"/>
    </source>
</evidence>
<dbReference type="PROSITE" id="PS01156">
    <property type="entry name" value="TONB_DEPENDENT_REC_2"/>
    <property type="match status" value="1"/>
</dbReference>
<keyword evidence="11 12" id="KW-0998">Cell outer membrane</keyword>
<evidence type="ECO:0000313" key="18">
    <source>
        <dbReference type="EMBL" id="PXZ39534.1"/>
    </source>
</evidence>
<keyword evidence="3 12" id="KW-1134">Transmembrane beta strand</keyword>
<dbReference type="PROSITE" id="PS52016">
    <property type="entry name" value="TONB_DEPENDENT_REC_3"/>
    <property type="match status" value="1"/>
</dbReference>